<evidence type="ECO:0000313" key="1">
    <source>
        <dbReference type="EMBL" id="BBH95679.1"/>
    </source>
</evidence>
<accession>A0A455T8B3</accession>
<dbReference type="Gene3D" id="3.30.450.40">
    <property type="match status" value="1"/>
</dbReference>
<dbReference type="AlphaFoldDB" id="A0A455T8B3"/>
<dbReference type="InterPro" id="IPR029016">
    <property type="entry name" value="GAF-like_dom_sf"/>
</dbReference>
<dbReference type="EMBL" id="AP019377">
    <property type="protein sequence ID" value="BBH95679.1"/>
    <property type="molecule type" value="Genomic_DNA"/>
</dbReference>
<evidence type="ECO:0008006" key="2">
    <source>
        <dbReference type="Google" id="ProtNLM"/>
    </source>
</evidence>
<sequence length="348" mass="39665">MIFQEHYGKGGHLQTWQELLSQLIEDIQLERRLAQEMGVQPITLRRWARGVVQPREDNIRRLLKAVPREVYPELLRLLAKDFPKLLEQPTEAPTPAALPAPPVEIYVRALSMYTTTPPSLYPEALYDLLLQQMLRQLDPECRGLAVTVARCMPPPAPGQKVRSLREIVGRGNPPWPRDLSQQTIFLGAESLAGAAVTHCRLVTIPSRDEEYNLFPAHWVEHEQSAVACPILWQTRIGGCLIVSSALPHAFTQAQQALIERYAQLMSLTFTPDAFYSHSDIELRLMPLYTEQLPYLRNFRRYVNRKVEEANMAGRSLSLSEAQEAAWREIEEQLLELPLRQTDEGAESS</sequence>
<proteinExistence type="predicted"/>
<protein>
    <recommendedName>
        <fullName evidence="2">GAF domain-containing protein</fullName>
    </recommendedName>
</protein>
<reference evidence="1" key="1">
    <citation type="submission" date="2018-12" db="EMBL/GenBank/DDBJ databases">
        <title>Novel natural products biosynthetic potential of the class Ktedonobacteria.</title>
        <authorList>
            <person name="Zheng Y."/>
            <person name="Saitou A."/>
            <person name="Wang C.M."/>
            <person name="Toyoda A."/>
            <person name="Minakuchi Y."/>
            <person name="Sekiguchi Y."/>
            <person name="Ueda K."/>
            <person name="Takano H."/>
            <person name="Sakai Y."/>
            <person name="Yokota A."/>
            <person name="Yabe S."/>
        </authorList>
    </citation>
    <scope>NUCLEOTIDE SEQUENCE</scope>
    <source>
        <strain evidence="1">A3-2</strain>
    </source>
</reference>
<gene>
    <name evidence="1" type="ORF">KTA_38780</name>
</gene>
<organism evidence="1">
    <name type="scientific">Thermogemmatispora argillosa</name>
    <dbReference type="NCBI Taxonomy" id="2045280"/>
    <lineage>
        <taxon>Bacteria</taxon>
        <taxon>Bacillati</taxon>
        <taxon>Chloroflexota</taxon>
        <taxon>Ktedonobacteria</taxon>
        <taxon>Thermogemmatisporales</taxon>
        <taxon>Thermogemmatisporaceae</taxon>
        <taxon>Thermogemmatispora</taxon>
    </lineage>
</organism>
<dbReference type="SUPFAM" id="SSF55781">
    <property type="entry name" value="GAF domain-like"/>
    <property type="match status" value="1"/>
</dbReference>
<name>A0A455T8B3_9CHLR</name>